<protein>
    <recommendedName>
        <fullName evidence="2">ABC-type glycine betaine transport system substrate-binding domain-containing protein</fullName>
    </recommendedName>
</protein>
<dbReference type="InterPro" id="IPR007210">
    <property type="entry name" value="ABC_Gly_betaine_transp_sub-bd"/>
</dbReference>
<evidence type="ECO:0000313" key="6">
    <source>
        <dbReference type="Proteomes" id="UP000272010"/>
    </source>
</evidence>
<evidence type="ECO:0000259" key="2">
    <source>
        <dbReference type="Pfam" id="PF04069"/>
    </source>
</evidence>
<organism evidence="3 5">
    <name type="scientific">Paracoccus yeei</name>
    <dbReference type="NCBI Taxonomy" id="147645"/>
    <lineage>
        <taxon>Bacteria</taxon>
        <taxon>Pseudomonadati</taxon>
        <taxon>Pseudomonadota</taxon>
        <taxon>Alphaproteobacteria</taxon>
        <taxon>Rhodobacterales</taxon>
        <taxon>Paracoccaceae</taxon>
        <taxon>Paracoccus</taxon>
    </lineage>
</organism>
<proteinExistence type="predicted"/>
<dbReference type="Gene3D" id="3.40.190.100">
    <property type="entry name" value="Glycine betaine-binding periplasmic protein, domain 2"/>
    <property type="match status" value="1"/>
</dbReference>
<evidence type="ECO:0000313" key="3">
    <source>
        <dbReference type="EMBL" id="ATQ56457.1"/>
    </source>
</evidence>
<evidence type="ECO:0000256" key="1">
    <source>
        <dbReference type="SAM" id="SignalP"/>
    </source>
</evidence>
<keyword evidence="1" id="KW-0732">Signal</keyword>
<reference evidence="3 5" key="1">
    <citation type="submission" date="2017-10" db="EMBL/GenBank/DDBJ databases">
        <title>Complete genome sequence of Paracoccus yeei TT13 isolated from human skin.</title>
        <authorList>
            <person name="Lee K."/>
            <person name="Lim J.Y."/>
            <person name="Hwang I."/>
        </authorList>
    </citation>
    <scope>NUCLEOTIDE SEQUENCE [LARGE SCALE GENOMIC DNA]</scope>
    <source>
        <strain evidence="3 5">TT13</strain>
    </source>
</reference>
<dbReference type="GO" id="GO:0022857">
    <property type="term" value="F:transmembrane transporter activity"/>
    <property type="evidence" value="ECO:0007669"/>
    <property type="project" value="InterPro"/>
</dbReference>
<feature type="domain" description="ABC-type glycine betaine transport system substrate-binding" evidence="2">
    <location>
        <begin position="34"/>
        <end position="312"/>
    </location>
</feature>
<dbReference type="Proteomes" id="UP000272010">
    <property type="component" value="Chromosome"/>
</dbReference>
<reference evidence="6" key="3">
    <citation type="submission" date="2018-07" db="EMBL/GenBank/DDBJ databases">
        <title>Genome Structure of the Opportunistic Pathogen Paracoccus yeei (Alphaproteobacteria) and Identification of Putative Virulence Factors.</title>
        <authorList>
            <person name="Lasek R."/>
            <person name="Szuplewska M."/>
            <person name="Mitura M."/>
            <person name="Decewicz P."/>
            <person name="Chmielowska C."/>
            <person name="Pawlot A."/>
            <person name="Sentkowska D."/>
            <person name="Czarnecki J."/>
            <person name="Bartosik D."/>
        </authorList>
    </citation>
    <scope>NUCLEOTIDE SEQUENCE [LARGE SCALE GENOMIC DNA]</scope>
    <source>
        <strain evidence="6">CCUG 32053</strain>
    </source>
</reference>
<gene>
    <name evidence="4" type="ORF">PY32053_01208</name>
    <name evidence="3" type="ORF">PYTT13_12020</name>
</gene>
<dbReference type="GO" id="GO:0043190">
    <property type="term" value="C:ATP-binding cassette (ABC) transporter complex"/>
    <property type="evidence" value="ECO:0007669"/>
    <property type="project" value="InterPro"/>
</dbReference>
<sequence>MTSIKVCLTCSALALAALPSGQARAEPNCGNAGTITIAEMTWASAGMLAQVTQRILQDGFGCDTALQPGDTVPVASSMLTRSQPDIAPELWVSTAQSVWDQMIAKGNVYKASNTYTEGGIEGWWVPDYMVEANPKLKSVTDLAANWKDFADPSNPEKGRFYGCPPGWGCEIISDNLFKALDLGKTFEVFSTGSGENLKASIARAVAARQPFVGWYWGPTEVIGKYKLVRLDMPAYDPVKFKCLTQTDCANPEVTGWAPGEVAVAATTRLRTDAPDVAAFLSKMTVPNDDMNAILAWADDASASPEETAQHFFQTYPQVWKTWVPADVAQRVEAKLAD</sequence>
<dbReference type="RefSeq" id="WP_099649265.1">
    <property type="nucleotide sequence ID" value="NZ_CAJGAB010000038.1"/>
</dbReference>
<dbReference type="EMBL" id="CP031078">
    <property type="protein sequence ID" value="AYF00859.1"/>
    <property type="molecule type" value="Genomic_DNA"/>
</dbReference>
<feature type="chain" id="PRO_5033301466" description="ABC-type glycine betaine transport system substrate-binding domain-containing protein" evidence="1">
    <location>
        <begin position="26"/>
        <end position="337"/>
    </location>
</feature>
<dbReference type="AlphaFoldDB" id="A0A2D2C1T5"/>
<accession>A0A2D2C1T5</accession>
<dbReference type="GeneID" id="78898385"/>
<feature type="signal peptide" evidence="1">
    <location>
        <begin position="1"/>
        <end position="25"/>
    </location>
</feature>
<dbReference type="SUPFAM" id="SSF53850">
    <property type="entry name" value="Periplasmic binding protein-like II"/>
    <property type="match status" value="1"/>
</dbReference>
<dbReference type="Proteomes" id="UP000229314">
    <property type="component" value="Chromosome"/>
</dbReference>
<reference evidence="4" key="2">
    <citation type="journal article" date="2018" name="Front. Microbiol.">
        <title>Genome Structure of the Opportunistic Pathogen Paracoccus yeei (Alphaproteobacteria) and Identification of Putative Virulence Factors.</title>
        <authorList>
            <person name="Lasek R."/>
            <person name="Szuplewska M."/>
            <person name="Mitura M."/>
            <person name="Decewicz P."/>
            <person name="Chmielowska C."/>
            <person name="Pawlot A."/>
            <person name="Sentkowska D."/>
            <person name="Czarnecki J."/>
            <person name="Bartosik D."/>
        </authorList>
    </citation>
    <scope>NUCLEOTIDE SEQUENCE</scope>
    <source>
        <strain evidence="4">CCUG 32053</strain>
    </source>
</reference>
<evidence type="ECO:0000313" key="4">
    <source>
        <dbReference type="EMBL" id="AYF00859.1"/>
    </source>
</evidence>
<dbReference type="EMBL" id="CP024422">
    <property type="protein sequence ID" value="ATQ56457.1"/>
    <property type="molecule type" value="Genomic_DNA"/>
</dbReference>
<name>A0A2D2C1T5_9RHOB</name>
<dbReference type="Gene3D" id="3.10.105.10">
    <property type="entry name" value="Dipeptide-binding Protein, Domain 3"/>
    <property type="match status" value="1"/>
</dbReference>
<evidence type="ECO:0000313" key="5">
    <source>
        <dbReference type="Proteomes" id="UP000229314"/>
    </source>
</evidence>
<dbReference type="Pfam" id="PF04069">
    <property type="entry name" value="OpuAC"/>
    <property type="match status" value="1"/>
</dbReference>
<dbReference type="CDD" id="cd13641">
    <property type="entry name" value="PBP2_HisX_like"/>
    <property type="match status" value="1"/>
</dbReference>